<feature type="transmembrane region" description="Helical" evidence="1">
    <location>
        <begin position="230"/>
        <end position="248"/>
    </location>
</feature>
<organism evidence="2 3">
    <name type="scientific">Thermodesulfobium narugense DSM 14796</name>
    <dbReference type="NCBI Taxonomy" id="747365"/>
    <lineage>
        <taxon>Bacteria</taxon>
        <taxon>Pseudomonadati</taxon>
        <taxon>Thermodesulfobiota</taxon>
        <taxon>Thermodesulfobiia</taxon>
        <taxon>Thermodesulfobiales</taxon>
        <taxon>Thermodesulfobiaceae</taxon>
        <taxon>Thermodesulfobium</taxon>
    </lineage>
</organism>
<feature type="transmembrane region" description="Helical" evidence="1">
    <location>
        <begin position="206"/>
        <end position="223"/>
    </location>
</feature>
<dbReference type="EMBL" id="CP002690">
    <property type="protein sequence ID" value="AEE14737.1"/>
    <property type="molecule type" value="Genomic_DNA"/>
</dbReference>
<feature type="transmembrane region" description="Helical" evidence="1">
    <location>
        <begin position="46"/>
        <end position="63"/>
    </location>
</feature>
<feature type="transmembrane region" description="Helical" evidence="1">
    <location>
        <begin position="7"/>
        <end position="26"/>
    </location>
</feature>
<keyword evidence="1" id="KW-1133">Transmembrane helix</keyword>
<keyword evidence="1" id="KW-0812">Transmembrane</keyword>
<accession>M1E514</accession>
<dbReference type="KEGG" id="tnr:Thena_1116"/>
<dbReference type="OrthoDB" id="5412242at2"/>
<dbReference type="STRING" id="747365.Thena_1116"/>
<protein>
    <submittedName>
        <fullName evidence="2">Uncharacterized protein</fullName>
    </submittedName>
</protein>
<sequence>MTNYEKLTIFSIISIGFILGFAGSIFPNQKDLLIWASSTSFQIQRLHIFFFNLIAGGTTILWFTKKEINFSKSTWLYLITSFIYALSAFLNLYTISLISGILLIVIVERVRIKYFGIFPNAFFDYKVSVGKKFHLASILCLSIGIFLAQLTILNNYFIKIISPDILPLNYFYLGFSFPLSLIIFSIIYNLIDSNSTTSLRLQKEVGFWLVNLGVIIFFVFIIFKIVIGELVCASILIIYIFFTFYLFIKNSQYLENKKFLLSGLLFLTITSITGVLMIYLQFSYPDTQSYQVLKSFLLQIHGYLALYGWSLSGLIVIIRKLYVNNIFKNNTNIIIHWFLLTLLVPFGIFNYWFALLAAFLFTVYFWKVLVK</sequence>
<proteinExistence type="predicted"/>
<feature type="transmembrane region" description="Helical" evidence="1">
    <location>
        <begin position="133"/>
        <end position="158"/>
    </location>
</feature>
<keyword evidence="1" id="KW-0472">Membrane</keyword>
<keyword evidence="3" id="KW-1185">Reference proteome</keyword>
<dbReference type="RefSeq" id="WP_013756458.1">
    <property type="nucleotide sequence ID" value="NC_015499.1"/>
</dbReference>
<evidence type="ECO:0000256" key="1">
    <source>
        <dbReference type="SAM" id="Phobius"/>
    </source>
</evidence>
<dbReference type="HOGENOM" id="CLU_758048_0_0_9"/>
<feature type="transmembrane region" description="Helical" evidence="1">
    <location>
        <begin position="75"/>
        <end position="106"/>
    </location>
</feature>
<feature type="transmembrane region" description="Helical" evidence="1">
    <location>
        <begin position="334"/>
        <end position="366"/>
    </location>
</feature>
<dbReference type="Proteomes" id="UP000011765">
    <property type="component" value="Chromosome"/>
</dbReference>
<reference evidence="2 3" key="1">
    <citation type="submission" date="2011-04" db="EMBL/GenBank/DDBJ databases">
        <title>The complete genome of Thermodesulfobium narugense DSM 14796.</title>
        <authorList>
            <consortium name="US DOE Joint Genome Institute (JGI-PGF)"/>
            <person name="Lucas S."/>
            <person name="Han J."/>
            <person name="Lapidus A."/>
            <person name="Bruce D."/>
            <person name="Goodwin L."/>
            <person name="Pitluck S."/>
            <person name="Peters L."/>
            <person name="Kyrpides N."/>
            <person name="Mavromatis K."/>
            <person name="Pagani I."/>
            <person name="Ivanova N."/>
            <person name="Ovchinnikova G."/>
            <person name="Zhang X."/>
            <person name="Saunders L."/>
            <person name="Detter J.C."/>
            <person name="Tapia R."/>
            <person name="Han C."/>
            <person name="Land M."/>
            <person name="Hauser L."/>
            <person name="Markowitz V."/>
            <person name="Cheng J.-F."/>
            <person name="Hugenholtz P."/>
            <person name="Woyke T."/>
            <person name="Wu D."/>
            <person name="Spring S."/>
            <person name="Schroeder M."/>
            <person name="Brambilla E."/>
            <person name="Klenk H.-P."/>
            <person name="Eisen J.A."/>
        </authorList>
    </citation>
    <scope>NUCLEOTIDE SEQUENCE [LARGE SCALE GENOMIC DNA]</scope>
    <source>
        <strain evidence="2 3">DSM 14796</strain>
    </source>
</reference>
<feature type="transmembrane region" description="Helical" evidence="1">
    <location>
        <begin position="170"/>
        <end position="191"/>
    </location>
</feature>
<evidence type="ECO:0000313" key="3">
    <source>
        <dbReference type="Proteomes" id="UP000011765"/>
    </source>
</evidence>
<evidence type="ECO:0000313" key="2">
    <source>
        <dbReference type="EMBL" id="AEE14737.1"/>
    </source>
</evidence>
<feature type="transmembrane region" description="Helical" evidence="1">
    <location>
        <begin position="303"/>
        <end position="322"/>
    </location>
</feature>
<feature type="transmembrane region" description="Helical" evidence="1">
    <location>
        <begin position="260"/>
        <end position="282"/>
    </location>
</feature>
<dbReference type="eggNOG" id="ENOG502Z9RF">
    <property type="taxonomic scope" value="Bacteria"/>
</dbReference>
<gene>
    <name evidence="2" type="ORF">Thena_1116</name>
</gene>
<name>M1E514_9BACT</name>
<dbReference type="AlphaFoldDB" id="M1E514"/>